<reference evidence="4" key="1">
    <citation type="journal article" date="2021" name="Nat. Commun.">
        <title>Genetic determinants of endophytism in the Arabidopsis root mycobiome.</title>
        <authorList>
            <person name="Mesny F."/>
            <person name="Miyauchi S."/>
            <person name="Thiergart T."/>
            <person name="Pickel B."/>
            <person name="Atanasova L."/>
            <person name="Karlsson M."/>
            <person name="Huettel B."/>
            <person name="Barry K.W."/>
            <person name="Haridas S."/>
            <person name="Chen C."/>
            <person name="Bauer D."/>
            <person name="Andreopoulos W."/>
            <person name="Pangilinan J."/>
            <person name="LaButti K."/>
            <person name="Riley R."/>
            <person name="Lipzen A."/>
            <person name="Clum A."/>
            <person name="Drula E."/>
            <person name="Henrissat B."/>
            <person name="Kohler A."/>
            <person name="Grigoriev I.V."/>
            <person name="Martin F.M."/>
            <person name="Hacquard S."/>
        </authorList>
    </citation>
    <scope>NUCLEOTIDE SEQUENCE</scope>
    <source>
        <strain evidence="4">MPI-CAGE-AT-0016</strain>
    </source>
</reference>
<protein>
    <recommendedName>
        <fullName evidence="6">Protein required for cell viability</fullName>
    </recommendedName>
</protein>
<dbReference type="PANTHER" id="PTHR20959">
    <property type="entry name" value="TRANSPORT AND GOLGI ORGANIZATION PROTEIN 6 FAMILY MEMBER"/>
    <property type="match status" value="1"/>
</dbReference>
<dbReference type="Proteomes" id="UP000813385">
    <property type="component" value="Unassembled WGS sequence"/>
</dbReference>
<dbReference type="EMBL" id="JAGPXD010000007">
    <property type="protein sequence ID" value="KAH7347883.1"/>
    <property type="molecule type" value="Genomic_DNA"/>
</dbReference>
<name>A0A8K0WYP6_9PEZI</name>
<dbReference type="InterPro" id="IPR016024">
    <property type="entry name" value="ARM-type_fold"/>
</dbReference>
<evidence type="ECO:0000256" key="1">
    <source>
        <dbReference type="ARBA" id="ARBA00005724"/>
    </source>
</evidence>
<evidence type="ECO:0000313" key="4">
    <source>
        <dbReference type="EMBL" id="KAH7347883.1"/>
    </source>
</evidence>
<feature type="domain" description="RNA polymerase II assembly factor Rtp1 C-terminal" evidence="2">
    <location>
        <begin position="846"/>
        <end position="877"/>
    </location>
</feature>
<dbReference type="Pfam" id="PF10363">
    <property type="entry name" value="RTP1_C1"/>
    <property type="match status" value="1"/>
</dbReference>
<organism evidence="4 5">
    <name type="scientific">Plectosphaerella cucumerina</name>
    <dbReference type="NCBI Taxonomy" id="40658"/>
    <lineage>
        <taxon>Eukaryota</taxon>
        <taxon>Fungi</taxon>
        <taxon>Dikarya</taxon>
        <taxon>Ascomycota</taxon>
        <taxon>Pezizomycotina</taxon>
        <taxon>Sordariomycetes</taxon>
        <taxon>Hypocreomycetidae</taxon>
        <taxon>Glomerellales</taxon>
        <taxon>Plectosphaerellaceae</taxon>
        <taxon>Plectosphaerella</taxon>
    </lineage>
</organism>
<dbReference type="InterPro" id="IPR019414">
    <property type="entry name" value="Rtp1_C2"/>
</dbReference>
<sequence length="929" mass="101207">MERIGHLLPASVWTAHHVPGDITMDTEITDPRQALVKSILETGKAAFDPSLSLDARKAAEHEFQDTINGSSSWTLLPALNALIKPNAAPEWLKPELMAILTRVPLRSDGVRGTMEFIFSVHPSSMVKSSEAAEPQKRGANITQEALDVATRIVTSPPAAVAPEVWFKGIAPQLFRMIDGHDGDELAKAASQMVMYGVLGKKQFGAPGSPGWNAFIEPILGSINPDRPMARAQASEATSAEVIDLTKDAIVVTADQLQLALARLSVLLNSTPYPAQTRRILDPVLPHLWAIASWSRGGAHCQEAYCQQARSLLQTFFKIASTPAKLLLIVENLLHPGEVRDGKLSWKLQPSAEDGLEIARPASVTHAQLPELDWEDVQQKSQALVDLVASSCTADEVSAFFLDLLGRWLVSAAGGAHASSEVLIHREEGENSPEKPMRDLCEVAILHKMLESIPEKLISRVEQVLELVCHILDPENLDAQPDDVLAVALSLLNLVITSPTFKKSNLKPRGLATLESGLAKLAEADRSEISPTARNLAVLLQYREVADEMEGNDGFVPSNRQIEDRNTYKLALSYITQQDNPPPVRSEGLNLISKLVVANSPALDIQSVLVLLSSLLQDSEDFINLRVIKVFTQMATRHPKATTKEILDHYVDAKEMAITDTRLRFGEALSQVVERLGETFAGEVAKQVVEALLSIAGRRGHRPKTEAKQAREARAQAMKKKQAEDAWGGEVPDLSDEMDEQERAKNEILAQIVEGWESKRGSEDVRMRASALSILASGIETSISGIGADLVSGSVDLCINVLALEPELEKGILRRAAVLLVMSFVRALDNARQTGQRLGFGLSDQSREDITRVLKYVAVTDNDGLVQQHARDVIESLESWQMSRLMPSATQEPPPGLAGLAGLAGLDLDRGGVLTGSERLGGRPRIEEIE</sequence>
<keyword evidence="5" id="KW-1185">Reference proteome</keyword>
<dbReference type="OrthoDB" id="39591at2759"/>
<evidence type="ECO:0000259" key="2">
    <source>
        <dbReference type="Pfam" id="PF10304"/>
    </source>
</evidence>
<evidence type="ECO:0000259" key="3">
    <source>
        <dbReference type="Pfam" id="PF10363"/>
    </source>
</evidence>
<feature type="domain" description="RNA polymerase II assembly factor Rtp1 C-terminal" evidence="3">
    <location>
        <begin position="577"/>
        <end position="678"/>
    </location>
</feature>
<dbReference type="InterPro" id="IPR039600">
    <property type="entry name" value="TANGO6/Rtp1"/>
</dbReference>
<proteinExistence type="inferred from homology"/>
<gene>
    <name evidence="4" type="ORF">B0T11DRAFT_292073</name>
</gene>
<evidence type="ECO:0008006" key="6">
    <source>
        <dbReference type="Google" id="ProtNLM"/>
    </source>
</evidence>
<dbReference type="Pfam" id="PF10304">
    <property type="entry name" value="RTP1_C2"/>
    <property type="match status" value="1"/>
</dbReference>
<dbReference type="PANTHER" id="PTHR20959:SF1">
    <property type="entry name" value="TRANSPORT AND GOLGI ORGANIZATION PROTEIN 6 HOMOLOG"/>
    <property type="match status" value="1"/>
</dbReference>
<comment type="similarity">
    <text evidence="1">Belongs to the Tango6 family.</text>
</comment>
<dbReference type="InterPro" id="IPR019451">
    <property type="entry name" value="Rtp1_C1"/>
</dbReference>
<dbReference type="GO" id="GO:0009306">
    <property type="term" value="P:protein secretion"/>
    <property type="evidence" value="ECO:0007669"/>
    <property type="project" value="TreeGrafter"/>
</dbReference>
<dbReference type="SUPFAM" id="SSF48371">
    <property type="entry name" value="ARM repeat"/>
    <property type="match status" value="1"/>
</dbReference>
<evidence type="ECO:0000313" key="5">
    <source>
        <dbReference type="Proteomes" id="UP000813385"/>
    </source>
</evidence>
<comment type="caution">
    <text evidence="4">The sequence shown here is derived from an EMBL/GenBank/DDBJ whole genome shotgun (WGS) entry which is preliminary data.</text>
</comment>
<dbReference type="AlphaFoldDB" id="A0A8K0WYP6"/>
<accession>A0A8K0WYP6</accession>